<comment type="caution">
    <text evidence="2">The sequence shown here is derived from an EMBL/GenBank/DDBJ whole genome shotgun (WGS) entry which is preliminary data.</text>
</comment>
<evidence type="ECO:0000256" key="1">
    <source>
        <dbReference type="SAM" id="MobiDB-lite"/>
    </source>
</evidence>
<keyword evidence="3" id="KW-1185">Reference proteome</keyword>
<feature type="compositionally biased region" description="Low complexity" evidence="1">
    <location>
        <begin position="225"/>
        <end position="261"/>
    </location>
</feature>
<dbReference type="EMBL" id="QGKV02000299">
    <property type="protein sequence ID" value="KAF3597136.1"/>
    <property type="molecule type" value="Genomic_DNA"/>
</dbReference>
<reference evidence="2 3" key="1">
    <citation type="journal article" date="2020" name="BMC Genomics">
        <title>Intraspecific diversification of the crop wild relative Brassica cretica Lam. using demographic model selection.</title>
        <authorList>
            <person name="Kioukis A."/>
            <person name="Michalopoulou V.A."/>
            <person name="Briers L."/>
            <person name="Pirintsos S."/>
            <person name="Studholme D.J."/>
            <person name="Pavlidis P."/>
            <person name="Sarris P.F."/>
        </authorList>
    </citation>
    <scope>NUCLEOTIDE SEQUENCE [LARGE SCALE GENOMIC DNA]</scope>
    <source>
        <strain evidence="3">cv. PFS-1207/04</strain>
    </source>
</reference>
<organism evidence="2 3">
    <name type="scientific">Brassica cretica</name>
    <name type="common">Mustard</name>
    <dbReference type="NCBI Taxonomy" id="69181"/>
    <lineage>
        <taxon>Eukaryota</taxon>
        <taxon>Viridiplantae</taxon>
        <taxon>Streptophyta</taxon>
        <taxon>Embryophyta</taxon>
        <taxon>Tracheophyta</taxon>
        <taxon>Spermatophyta</taxon>
        <taxon>Magnoliopsida</taxon>
        <taxon>eudicotyledons</taxon>
        <taxon>Gunneridae</taxon>
        <taxon>Pentapetalae</taxon>
        <taxon>rosids</taxon>
        <taxon>malvids</taxon>
        <taxon>Brassicales</taxon>
        <taxon>Brassicaceae</taxon>
        <taxon>Brassiceae</taxon>
        <taxon>Brassica</taxon>
    </lineage>
</organism>
<dbReference type="Proteomes" id="UP000266723">
    <property type="component" value="Unassembled WGS sequence"/>
</dbReference>
<evidence type="ECO:0000313" key="2">
    <source>
        <dbReference type="EMBL" id="KAF3597136.1"/>
    </source>
</evidence>
<feature type="region of interest" description="Disordered" evidence="1">
    <location>
        <begin position="224"/>
        <end position="264"/>
    </location>
</feature>
<protein>
    <submittedName>
        <fullName evidence="2">Uncharacterized protein</fullName>
    </submittedName>
</protein>
<gene>
    <name evidence="2" type="ORF">DY000_02021224</name>
</gene>
<proteinExistence type="predicted"/>
<accession>A0ABQ7EJY0</accession>
<name>A0ABQ7EJY0_BRACR</name>
<evidence type="ECO:0000313" key="3">
    <source>
        <dbReference type="Proteomes" id="UP000266723"/>
    </source>
</evidence>
<sequence length="585" mass="65935">MLQWPETLEEPPSEEVSAVEEGETWMTPLIWYLEVDTLPEDCSEAIKIKKQAARYCISQEKLYHRSFSGPYLRFSLSEIFHFLEGRSVPGTGPRVRFSGELERSFIGDPGAWVLPVAGGNDTGESAPSVSLSWVPLKPELILNPGKDWFLLIWPEPNSTILNFLEMMRLVRVLVRENRSLRYALESLVRRSNAGRVVLRVPFVPRVPETRPFLPTLSVSEMKAESGLSPDSSSIGSRVGSSKVKDAVAPSVSMDSSDSSMDLTAEVEDPKAIVARNVSPVAEGNRYPPIGPPSVIGVKEVADWRMKYNLPDDVIIRVPGPEDRVSDFGVDEAPVYKGYFDSGSGIESLLWWPRYWKPWRFPQVLCSYYVSPLSGAECRYYLRPRSNEPPVREVPKRERKRLPTFAGNWTEKFAFMRLPGFLPIWQLECRLAVGVTKTIERVLRLPIERRQIHFLVSKAALKRCSIWGEMSGSKGDETLAEYKKALQVMSARKSAPKRVASVDDDEVQFLRSSKRLTVVATAPSSSKKKSKASGSSPSAQMFSRILVHAQQYQKQQENSTAILIRSCKFGTINPQRKTLLIDRQQH</sequence>